<dbReference type="PROSITE" id="PS51257">
    <property type="entry name" value="PROKAR_LIPOPROTEIN"/>
    <property type="match status" value="1"/>
</dbReference>
<dbReference type="AlphaFoldDB" id="A0A4P2QNC0"/>
<proteinExistence type="predicted"/>
<accession>A0A4P2QNC0</accession>
<evidence type="ECO:0008006" key="4">
    <source>
        <dbReference type="Google" id="ProtNLM"/>
    </source>
</evidence>
<feature type="signal peptide" evidence="1">
    <location>
        <begin position="1"/>
        <end position="39"/>
    </location>
</feature>
<dbReference type="EMBL" id="CP012672">
    <property type="protein sequence ID" value="AUX31614.1"/>
    <property type="molecule type" value="Genomic_DNA"/>
</dbReference>
<dbReference type="Proteomes" id="UP000295497">
    <property type="component" value="Chromosome"/>
</dbReference>
<evidence type="ECO:0000313" key="2">
    <source>
        <dbReference type="EMBL" id="AUX31614.1"/>
    </source>
</evidence>
<gene>
    <name evidence="2" type="ORF">SOCE836_037450</name>
</gene>
<name>A0A4P2QNC0_SORCE</name>
<evidence type="ECO:0000313" key="3">
    <source>
        <dbReference type="Proteomes" id="UP000295497"/>
    </source>
</evidence>
<organism evidence="2 3">
    <name type="scientific">Sorangium cellulosum</name>
    <name type="common">Polyangium cellulosum</name>
    <dbReference type="NCBI Taxonomy" id="56"/>
    <lineage>
        <taxon>Bacteria</taxon>
        <taxon>Pseudomonadati</taxon>
        <taxon>Myxococcota</taxon>
        <taxon>Polyangia</taxon>
        <taxon>Polyangiales</taxon>
        <taxon>Polyangiaceae</taxon>
        <taxon>Sorangium</taxon>
    </lineage>
</organism>
<keyword evidence="1" id="KW-0732">Signal</keyword>
<sequence>MIQPKTGTGMMRRFVQSLCTVVAGLTGCALLMTAAPAEAQEIQLTGPLAGAPAVRKLRLHRDGRFEVAPGASFTLLDEYRRTIMPGLRLTYHLTDWFGIGAWGGYGFQYNTGLTDELQRVAIDNRNCADRPFTKACQLTRVNLTRGDLTEDQLAQIQWVAAPQVTVVPFRGKLALFAELFVDTDVNFFAGVAAIGVKERKQCTSNCAETFGLESRMAIAPTFGLGLNFYPSDFLGFGAEWRALPFAWNTSGFDNHGLGTDEAFPDTHVDDKDREFHFTSMVTVSLSIQFPTAIKTTE</sequence>
<protein>
    <recommendedName>
        <fullName evidence="4">Secreted protein</fullName>
    </recommendedName>
</protein>
<reference evidence="2 3" key="1">
    <citation type="submission" date="2015-09" db="EMBL/GenBank/DDBJ databases">
        <title>Sorangium comparison.</title>
        <authorList>
            <person name="Zaburannyi N."/>
            <person name="Bunk B."/>
            <person name="Overmann J."/>
            <person name="Mueller R."/>
        </authorList>
    </citation>
    <scope>NUCLEOTIDE SEQUENCE [LARGE SCALE GENOMIC DNA]</scope>
    <source>
        <strain evidence="2 3">So ce836</strain>
    </source>
</reference>
<evidence type="ECO:0000256" key="1">
    <source>
        <dbReference type="SAM" id="SignalP"/>
    </source>
</evidence>
<feature type="chain" id="PRO_5020893619" description="Secreted protein" evidence="1">
    <location>
        <begin position="40"/>
        <end position="297"/>
    </location>
</feature>